<dbReference type="EMBL" id="LXQA010096835">
    <property type="protein sequence ID" value="MCI15517.1"/>
    <property type="molecule type" value="Genomic_DNA"/>
</dbReference>
<evidence type="ECO:0000313" key="2">
    <source>
        <dbReference type="Proteomes" id="UP000265520"/>
    </source>
</evidence>
<accession>A0A392PV22</accession>
<dbReference type="Proteomes" id="UP000265520">
    <property type="component" value="Unassembled WGS sequence"/>
</dbReference>
<dbReference type="AlphaFoldDB" id="A0A392PV22"/>
<sequence length="23" mass="2597">MLQLKQDVFAGCCALRGWACARR</sequence>
<evidence type="ECO:0000313" key="1">
    <source>
        <dbReference type="EMBL" id="MCI15517.1"/>
    </source>
</evidence>
<keyword evidence="2" id="KW-1185">Reference proteome</keyword>
<comment type="caution">
    <text evidence="1">The sequence shown here is derived from an EMBL/GenBank/DDBJ whole genome shotgun (WGS) entry which is preliminary data.</text>
</comment>
<reference evidence="1 2" key="1">
    <citation type="journal article" date="2018" name="Front. Plant Sci.">
        <title>Red Clover (Trifolium pratense) and Zigzag Clover (T. medium) - A Picture of Genomic Similarities and Differences.</title>
        <authorList>
            <person name="Dluhosova J."/>
            <person name="Istvanek J."/>
            <person name="Nedelnik J."/>
            <person name="Repkova J."/>
        </authorList>
    </citation>
    <scope>NUCLEOTIDE SEQUENCE [LARGE SCALE GENOMIC DNA]</scope>
    <source>
        <strain evidence="2">cv. 10/8</strain>
        <tissue evidence="1">Leaf</tissue>
    </source>
</reference>
<protein>
    <submittedName>
        <fullName evidence="1">Uncharacterized protein</fullName>
    </submittedName>
</protein>
<proteinExistence type="predicted"/>
<organism evidence="1 2">
    <name type="scientific">Trifolium medium</name>
    <dbReference type="NCBI Taxonomy" id="97028"/>
    <lineage>
        <taxon>Eukaryota</taxon>
        <taxon>Viridiplantae</taxon>
        <taxon>Streptophyta</taxon>
        <taxon>Embryophyta</taxon>
        <taxon>Tracheophyta</taxon>
        <taxon>Spermatophyta</taxon>
        <taxon>Magnoliopsida</taxon>
        <taxon>eudicotyledons</taxon>
        <taxon>Gunneridae</taxon>
        <taxon>Pentapetalae</taxon>
        <taxon>rosids</taxon>
        <taxon>fabids</taxon>
        <taxon>Fabales</taxon>
        <taxon>Fabaceae</taxon>
        <taxon>Papilionoideae</taxon>
        <taxon>50 kb inversion clade</taxon>
        <taxon>NPAAA clade</taxon>
        <taxon>Hologalegina</taxon>
        <taxon>IRL clade</taxon>
        <taxon>Trifolieae</taxon>
        <taxon>Trifolium</taxon>
    </lineage>
</organism>
<feature type="non-terminal residue" evidence="1">
    <location>
        <position position="23"/>
    </location>
</feature>
<name>A0A392PV22_9FABA</name>